<dbReference type="PANTHER" id="PTHR47219:SF9">
    <property type="entry name" value="GTPASE ACTIVATING PROTEIN AND CENTROSOME-ASSOCIATED, ISOFORM B"/>
    <property type="match status" value="1"/>
</dbReference>
<dbReference type="SMART" id="SM00164">
    <property type="entry name" value="TBC"/>
    <property type="match status" value="1"/>
</dbReference>
<dbReference type="STRING" id="35722.A0A0B7N3H4"/>
<dbReference type="InterPro" id="IPR050302">
    <property type="entry name" value="Rab_GAP_TBC_domain"/>
</dbReference>
<gene>
    <name evidence="3" type="primary">PARPA_03179.1 scaffold 7172</name>
</gene>
<dbReference type="PANTHER" id="PTHR47219">
    <property type="entry name" value="RAB GTPASE-ACTIVATING PROTEIN 1-LIKE"/>
    <property type="match status" value="1"/>
</dbReference>
<dbReference type="GO" id="GO:0031267">
    <property type="term" value="F:small GTPase binding"/>
    <property type="evidence" value="ECO:0007669"/>
    <property type="project" value="TreeGrafter"/>
</dbReference>
<proteinExistence type="predicted"/>
<reference evidence="3 4" key="1">
    <citation type="submission" date="2014-09" db="EMBL/GenBank/DDBJ databases">
        <authorList>
            <person name="Ellenberger Sabrina"/>
        </authorList>
    </citation>
    <scope>NUCLEOTIDE SEQUENCE [LARGE SCALE GENOMIC DNA]</scope>
    <source>
        <strain evidence="3 4">CBS 412.66</strain>
    </source>
</reference>
<dbReference type="InterPro" id="IPR035969">
    <property type="entry name" value="Rab-GAP_TBC_sf"/>
</dbReference>
<dbReference type="PROSITE" id="PS50086">
    <property type="entry name" value="TBC_RABGAP"/>
    <property type="match status" value="1"/>
</dbReference>
<organism evidence="3 4">
    <name type="scientific">Parasitella parasitica</name>
    <dbReference type="NCBI Taxonomy" id="35722"/>
    <lineage>
        <taxon>Eukaryota</taxon>
        <taxon>Fungi</taxon>
        <taxon>Fungi incertae sedis</taxon>
        <taxon>Mucoromycota</taxon>
        <taxon>Mucoromycotina</taxon>
        <taxon>Mucoromycetes</taxon>
        <taxon>Mucorales</taxon>
        <taxon>Mucorineae</taxon>
        <taxon>Mucoraceae</taxon>
        <taxon>Parasitella</taxon>
    </lineage>
</organism>
<dbReference type="InterPro" id="IPR000195">
    <property type="entry name" value="Rab-GAP-TBC_dom"/>
</dbReference>
<dbReference type="Pfam" id="PF00566">
    <property type="entry name" value="RabGAP-TBC"/>
    <property type="match status" value="1"/>
</dbReference>
<feature type="compositionally biased region" description="Basic and acidic residues" evidence="1">
    <location>
        <begin position="73"/>
        <end position="89"/>
    </location>
</feature>
<dbReference type="FunFam" id="1.10.8.270:FF:000016">
    <property type="entry name" value="TBC1 domain family member 2A"/>
    <property type="match status" value="1"/>
</dbReference>
<dbReference type="GO" id="GO:0005096">
    <property type="term" value="F:GTPase activator activity"/>
    <property type="evidence" value="ECO:0007669"/>
    <property type="project" value="TreeGrafter"/>
</dbReference>
<protein>
    <recommendedName>
        <fullName evidence="2">Rab-GAP TBC domain-containing protein</fullName>
    </recommendedName>
</protein>
<keyword evidence="4" id="KW-1185">Reference proteome</keyword>
<feature type="domain" description="Rab-GAP TBC" evidence="2">
    <location>
        <begin position="162"/>
        <end position="372"/>
    </location>
</feature>
<evidence type="ECO:0000313" key="3">
    <source>
        <dbReference type="EMBL" id="CEP09629.1"/>
    </source>
</evidence>
<sequence length="443" mass="52093">MDTDVHSNTPPSVWLDMSNVIPQAESENSVPRQDSSQLTTRSSETDFTQANTTASSIRTAPTRKSISELSLQNRRDSDLRQQYEQKPEKVPDVAVEMEKWYAMTDRYGFLEEQPSKSELTLKAKEVERAKKWADMSTTVKIDQENAYKFIFNLKFRKRVYKGIPDCWRREAWYYLATEQLENATKDHKLRATYQELLLKENTHERQIDLDIPRTLRDHIMFRQRYGSGQRALFNVLRAFANYDEEVGYCQGMTNIVATILMYCEEERTFLVLVHMFLRDKLHNLYIPGFPMLMESFYIQEALLRRYLPKLYIHLVSMSLSTLKTYRGIHYIKTDLGLSSDIYSTRWYITLFAGGVVQYHTLMRIWDVYFLCGYDIFFFVAVALLKSHEALLLSSDLDVCMEILGSTLSVPNDDKFLRTIEKLFERNEKNGTIQKLRQEYQAKH</sequence>
<dbReference type="Gene3D" id="1.10.472.80">
    <property type="entry name" value="Ypt/Rab-GAP domain of gyp1p, domain 3"/>
    <property type="match status" value="1"/>
</dbReference>
<dbReference type="EMBL" id="LN722152">
    <property type="protein sequence ID" value="CEP09629.1"/>
    <property type="molecule type" value="Genomic_DNA"/>
</dbReference>
<dbReference type="AlphaFoldDB" id="A0A0B7N3H4"/>
<dbReference type="Proteomes" id="UP000054107">
    <property type="component" value="Unassembled WGS sequence"/>
</dbReference>
<evidence type="ECO:0000256" key="1">
    <source>
        <dbReference type="SAM" id="MobiDB-lite"/>
    </source>
</evidence>
<dbReference type="OrthoDB" id="294251at2759"/>
<evidence type="ECO:0000313" key="4">
    <source>
        <dbReference type="Proteomes" id="UP000054107"/>
    </source>
</evidence>
<evidence type="ECO:0000259" key="2">
    <source>
        <dbReference type="PROSITE" id="PS50086"/>
    </source>
</evidence>
<feature type="compositionally biased region" description="Polar residues" evidence="1">
    <location>
        <begin position="25"/>
        <end position="72"/>
    </location>
</feature>
<dbReference type="Gene3D" id="1.10.8.270">
    <property type="entry name" value="putative rabgap domain of human tbc1 domain family member 14 like domains"/>
    <property type="match status" value="1"/>
</dbReference>
<feature type="region of interest" description="Disordered" evidence="1">
    <location>
        <begin position="22"/>
        <end position="89"/>
    </location>
</feature>
<name>A0A0B7N3H4_9FUNG</name>
<accession>A0A0B7N3H4</accession>
<dbReference type="SUPFAM" id="SSF47923">
    <property type="entry name" value="Ypt/Rab-GAP domain of gyp1p"/>
    <property type="match status" value="2"/>
</dbReference>